<evidence type="ECO:0000313" key="2">
    <source>
        <dbReference type="Proteomes" id="UP000008237"/>
    </source>
</evidence>
<feature type="non-terminal residue" evidence="1">
    <location>
        <position position="28"/>
    </location>
</feature>
<accession>E2BGY8</accession>
<dbReference type="EMBL" id="GL448250">
    <property type="protein sequence ID" value="EFN85043.1"/>
    <property type="molecule type" value="Genomic_DNA"/>
</dbReference>
<dbReference type="Proteomes" id="UP000008237">
    <property type="component" value="Unassembled WGS sequence"/>
</dbReference>
<dbReference type="InParanoid" id="E2BGY8"/>
<protein>
    <submittedName>
        <fullName evidence="1">Uncharacterized protein</fullName>
    </submittedName>
</protein>
<dbReference type="AlphaFoldDB" id="E2BGY8"/>
<gene>
    <name evidence="1" type="ORF">EAI_04125</name>
</gene>
<name>E2BGY8_HARSA</name>
<organism evidence="2">
    <name type="scientific">Harpegnathos saltator</name>
    <name type="common">Jerdon's jumping ant</name>
    <dbReference type="NCBI Taxonomy" id="610380"/>
    <lineage>
        <taxon>Eukaryota</taxon>
        <taxon>Metazoa</taxon>
        <taxon>Ecdysozoa</taxon>
        <taxon>Arthropoda</taxon>
        <taxon>Hexapoda</taxon>
        <taxon>Insecta</taxon>
        <taxon>Pterygota</taxon>
        <taxon>Neoptera</taxon>
        <taxon>Endopterygota</taxon>
        <taxon>Hymenoptera</taxon>
        <taxon>Apocrita</taxon>
        <taxon>Aculeata</taxon>
        <taxon>Formicoidea</taxon>
        <taxon>Formicidae</taxon>
        <taxon>Ponerinae</taxon>
        <taxon>Ponerini</taxon>
        <taxon>Harpegnathos</taxon>
    </lineage>
</organism>
<sequence>EMRRNILNEFHLRLDHCQTADGQFEHLI</sequence>
<feature type="non-terminal residue" evidence="1">
    <location>
        <position position="1"/>
    </location>
</feature>
<evidence type="ECO:0000313" key="1">
    <source>
        <dbReference type="EMBL" id="EFN85043.1"/>
    </source>
</evidence>
<keyword evidence="2" id="KW-1185">Reference proteome</keyword>
<proteinExistence type="predicted"/>
<reference evidence="1 2" key="1">
    <citation type="journal article" date="2010" name="Science">
        <title>Genomic comparison of the ants Camponotus floridanus and Harpegnathos saltator.</title>
        <authorList>
            <person name="Bonasio R."/>
            <person name="Zhang G."/>
            <person name="Ye C."/>
            <person name="Mutti N.S."/>
            <person name="Fang X."/>
            <person name="Qin N."/>
            <person name="Donahue G."/>
            <person name="Yang P."/>
            <person name="Li Q."/>
            <person name="Li C."/>
            <person name="Zhang P."/>
            <person name="Huang Z."/>
            <person name="Berger S.L."/>
            <person name="Reinberg D."/>
            <person name="Wang J."/>
            <person name="Liebig J."/>
        </authorList>
    </citation>
    <scope>NUCLEOTIDE SEQUENCE [LARGE SCALE GENOMIC DNA]</scope>
    <source>
        <strain evidence="1 2">R22 G/1</strain>
    </source>
</reference>